<feature type="compositionally biased region" description="Basic and acidic residues" evidence="1">
    <location>
        <begin position="93"/>
        <end position="106"/>
    </location>
</feature>
<accession>A0A8B6C7Q9</accession>
<keyword evidence="3" id="KW-1185">Reference proteome</keyword>
<dbReference type="AlphaFoldDB" id="A0A8B6C7Q9"/>
<dbReference type="EMBL" id="UYJE01001315">
    <property type="protein sequence ID" value="VDI01187.1"/>
    <property type="molecule type" value="Genomic_DNA"/>
</dbReference>
<feature type="region of interest" description="Disordered" evidence="1">
    <location>
        <begin position="457"/>
        <end position="505"/>
    </location>
</feature>
<feature type="region of interest" description="Disordered" evidence="1">
    <location>
        <begin position="82"/>
        <end position="146"/>
    </location>
</feature>
<dbReference type="OrthoDB" id="6159948at2759"/>
<comment type="caution">
    <text evidence="2">The sequence shown here is derived from an EMBL/GenBank/DDBJ whole genome shotgun (WGS) entry which is preliminary data.</text>
</comment>
<evidence type="ECO:0000313" key="2">
    <source>
        <dbReference type="EMBL" id="VDI01187.1"/>
    </source>
</evidence>
<reference evidence="2" key="1">
    <citation type="submission" date="2018-11" db="EMBL/GenBank/DDBJ databases">
        <authorList>
            <person name="Alioto T."/>
            <person name="Alioto T."/>
        </authorList>
    </citation>
    <scope>NUCLEOTIDE SEQUENCE</scope>
</reference>
<name>A0A8B6C7Q9_MYTGA</name>
<feature type="region of interest" description="Disordered" evidence="1">
    <location>
        <begin position="249"/>
        <end position="279"/>
    </location>
</feature>
<organism evidence="2 3">
    <name type="scientific">Mytilus galloprovincialis</name>
    <name type="common">Mediterranean mussel</name>
    <dbReference type="NCBI Taxonomy" id="29158"/>
    <lineage>
        <taxon>Eukaryota</taxon>
        <taxon>Metazoa</taxon>
        <taxon>Spiralia</taxon>
        <taxon>Lophotrochozoa</taxon>
        <taxon>Mollusca</taxon>
        <taxon>Bivalvia</taxon>
        <taxon>Autobranchia</taxon>
        <taxon>Pteriomorphia</taxon>
        <taxon>Mytilida</taxon>
        <taxon>Mytiloidea</taxon>
        <taxon>Mytilidae</taxon>
        <taxon>Mytilinae</taxon>
        <taxon>Mytilus</taxon>
    </lineage>
</organism>
<protein>
    <submittedName>
        <fullName evidence="2">Uncharacterized protein</fullName>
    </submittedName>
</protein>
<evidence type="ECO:0000313" key="3">
    <source>
        <dbReference type="Proteomes" id="UP000596742"/>
    </source>
</evidence>
<dbReference type="Proteomes" id="UP000596742">
    <property type="component" value="Unassembled WGS sequence"/>
</dbReference>
<proteinExistence type="predicted"/>
<feature type="compositionally biased region" description="Polar residues" evidence="1">
    <location>
        <begin position="461"/>
        <end position="470"/>
    </location>
</feature>
<feature type="compositionally biased region" description="Polar residues" evidence="1">
    <location>
        <begin position="485"/>
        <end position="505"/>
    </location>
</feature>
<feature type="region of interest" description="Disordered" evidence="1">
    <location>
        <begin position="175"/>
        <end position="198"/>
    </location>
</feature>
<sequence>MYHDYHSNKYVIVFSSDFLEDDDYLGHSVEDNYCISPGTAAQFTFNRGERNVNLSSYVEDNIPEEDEGESDEDTVLNHSAGTPRLQLNETDQDAPKPQRQPRESRRNKSQAGSSECLSTTPDGQESGIRKREKYPSTGSSDYLSCTPDEPSVIELANQNSLSSKQSALLNVANQSAVSTKDKSLSELAKQNVSSRKQIPLSELTGQNVKCKGQPSLSELAKQNSSCSHQSSLSHLAKQNTALSQLATQNLSSKQPSLSQLANHRTSAKQPSLSELSGPNLSKKLSLSELTNQHASSKQQPSVAMLTVQNTLSSKQLSLSALANQKGVSNLNKDNTTDNQYHVTELESKLSGVEIGHDTLKGKLPDLTKMNPSGSGKQFSLAEIAMDSSIQVRQPSLAELANSRSVGVSKQPSLAELASSQSTGISKQPSLAELTNVKHITAKQLSLSDLALPSKQLPSKPLIQSSDQPGTNVNSSSKSIDSQNSGKNMTSLAALSKPARSSSNEVKLSQGDKLVYNLDGLKISDLNKESNISLTNLAGKKIVKSVPKVSQTVKKEKKQFLAQESVEGHDLEVPLPTFLEETVNNVQCDFVKFQASFLGQVLCLYDCNYKVNKKRKYSQFSYSHQMKHIKRSCNIMNEIIPFDFTTPSPDDIVKSKQKAAFTRTGEKK</sequence>
<gene>
    <name evidence="2" type="ORF">MGAL_10B000318</name>
</gene>
<feature type="compositionally biased region" description="Low complexity" evidence="1">
    <location>
        <begin position="471"/>
        <end position="484"/>
    </location>
</feature>
<evidence type="ECO:0000256" key="1">
    <source>
        <dbReference type="SAM" id="MobiDB-lite"/>
    </source>
</evidence>
<feature type="compositionally biased region" description="Polar residues" evidence="1">
    <location>
        <begin position="109"/>
        <end position="123"/>
    </location>
</feature>